<sequence length="149" mass="17666">MQHIEFSAGLDQLIWKWTACNIYSAKSCYLATFHGSTACSWKLIWKSWVPSRVKFFRWLASQDRSWTTERLARHGLQHHPRCLLCNQEPETLRHLLLECRFTHEAWHETLAWLRIPAPIPSHDPSLMDWWMHAKENTPRILHKALKSVA</sequence>
<dbReference type="InterPro" id="IPR026960">
    <property type="entry name" value="RVT-Znf"/>
</dbReference>
<keyword evidence="3" id="KW-1185">Reference proteome</keyword>
<name>A0A8I6WSB2_HORVV</name>
<protein>
    <recommendedName>
        <fullName evidence="1">Reverse transcriptase zinc-binding domain-containing protein</fullName>
    </recommendedName>
</protein>
<evidence type="ECO:0000313" key="2">
    <source>
        <dbReference type="EnsemblPlants" id="HORVU.MOREX.r3.3HG0275930.1"/>
    </source>
</evidence>
<dbReference type="Proteomes" id="UP000011116">
    <property type="component" value="Chromosome 3H"/>
</dbReference>
<accession>A0A8I6WSB2</accession>
<reference evidence="2" key="3">
    <citation type="submission" date="2022-01" db="UniProtKB">
        <authorList>
            <consortium name="EnsemblPlants"/>
        </authorList>
    </citation>
    <scope>IDENTIFICATION</scope>
    <source>
        <strain evidence="2">subsp. vulgare</strain>
    </source>
</reference>
<reference evidence="2" key="2">
    <citation type="submission" date="2020-10" db="EMBL/GenBank/DDBJ databases">
        <authorList>
            <person name="Scholz U."/>
            <person name="Mascher M."/>
            <person name="Fiebig A."/>
        </authorList>
    </citation>
    <scope>NUCLEOTIDE SEQUENCE [LARGE SCALE GENOMIC DNA]</scope>
    <source>
        <strain evidence="2">cv. Morex</strain>
    </source>
</reference>
<evidence type="ECO:0000259" key="1">
    <source>
        <dbReference type="Pfam" id="PF13966"/>
    </source>
</evidence>
<organism evidence="2 3">
    <name type="scientific">Hordeum vulgare subsp. vulgare</name>
    <name type="common">Domesticated barley</name>
    <dbReference type="NCBI Taxonomy" id="112509"/>
    <lineage>
        <taxon>Eukaryota</taxon>
        <taxon>Viridiplantae</taxon>
        <taxon>Streptophyta</taxon>
        <taxon>Embryophyta</taxon>
        <taxon>Tracheophyta</taxon>
        <taxon>Spermatophyta</taxon>
        <taxon>Magnoliopsida</taxon>
        <taxon>Liliopsida</taxon>
        <taxon>Poales</taxon>
        <taxon>Poaceae</taxon>
        <taxon>BOP clade</taxon>
        <taxon>Pooideae</taxon>
        <taxon>Triticodae</taxon>
        <taxon>Triticeae</taxon>
        <taxon>Hordeinae</taxon>
        <taxon>Hordeum</taxon>
    </lineage>
</organism>
<dbReference type="AlphaFoldDB" id="A0A8I6WSB2"/>
<feature type="domain" description="Reverse transcriptase zinc-binding" evidence="1">
    <location>
        <begin position="23"/>
        <end position="106"/>
    </location>
</feature>
<dbReference type="EnsemblPlants" id="HORVU.MOREX.r3.3HG0275930.1">
    <property type="protein sequence ID" value="HORVU.MOREX.r3.3HG0275930.1"/>
    <property type="gene ID" value="HORVU.MOREX.r3.3HG0275930"/>
</dbReference>
<reference evidence="3" key="1">
    <citation type="journal article" date="2012" name="Nature">
        <title>A physical, genetic and functional sequence assembly of the barley genome.</title>
        <authorList>
            <consortium name="The International Barley Genome Sequencing Consortium"/>
            <person name="Mayer K.F."/>
            <person name="Waugh R."/>
            <person name="Brown J.W."/>
            <person name="Schulman A."/>
            <person name="Langridge P."/>
            <person name="Platzer M."/>
            <person name="Fincher G.B."/>
            <person name="Muehlbauer G.J."/>
            <person name="Sato K."/>
            <person name="Close T.J."/>
            <person name="Wise R.P."/>
            <person name="Stein N."/>
        </authorList>
    </citation>
    <scope>NUCLEOTIDE SEQUENCE [LARGE SCALE GENOMIC DNA]</scope>
    <source>
        <strain evidence="3">cv. Morex</strain>
    </source>
</reference>
<proteinExistence type="predicted"/>
<evidence type="ECO:0000313" key="3">
    <source>
        <dbReference type="Proteomes" id="UP000011116"/>
    </source>
</evidence>
<dbReference type="Pfam" id="PF13966">
    <property type="entry name" value="zf-RVT"/>
    <property type="match status" value="1"/>
</dbReference>
<dbReference type="Gramene" id="HORVU.MOREX.r3.3HG0275930.1">
    <property type="protein sequence ID" value="HORVU.MOREX.r3.3HG0275930.1"/>
    <property type="gene ID" value="HORVU.MOREX.r3.3HG0275930"/>
</dbReference>